<evidence type="ECO:0000313" key="3">
    <source>
        <dbReference type="EMBL" id="MDQ0566375.1"/>
    </source>
</evidence>
<evidence type="ECO:0000313" key="4">
    <source>
        <dbReference type="EMBL" id="MXP34734.1"/>
    </source>
</evidence>
<dbReference type="Pfam" id="PF00884">
    <property type="entry name" value="Sulfatase"/>
    <property type="match status" value="1"/>
</dbReference>
<dbReference type="EMBL" id="WTYG01000001">
    <property type="protein sequence ID" value="MXP34734.1"/>
    <property type="molecule type" value="Genomic_DNA"/>
</dbReference>
<dbReference type="SUPFAM" id="SSF53649">
    <property type="entry name" value="Alkaline phosphatase-like"/>
    <property type="match status" value="1"/>
</dbReference>
<dbReference type="Gene3D" id="3.40.720.10">
    <property type="entry name" value="Alkaline Phosphatase, subunit A"/>
    <property type="match status" value="1"/>
</dbReference>
<keyword evidence="4" id="KW-0378">Hydrolase</keyword>
<feature type="transmembrane region" description="Helical" evidence="1">
    <location>
        <begin position="36"/>
        <end position="54"/>
    </location>
</feature>
<feature type="transmembrane region" description="Helical" evidence="1">
    <location>
        <begin position="77"/>
        <end position="99"/>
    </location>
</feature>
<reference evidence="4 5" key="1">
    <citation type="submission" date="2019-12" db="EMBL/GenBank/DDBJ databases">
        <title>Genomic-based taxomic classification of the family Erythrobacteraceae.</title>
        <authorList>
            <person name="Xu L."/>
        </authorList>
    </citation>
    <scope>NUCLEOTIDE SEQUENCE [LARGE SCALE GENOMIC DNA]</scope>
    <source>
        <strain evidence="4 5">CGMCC 1.8703</strain>
    </source>
</reference>
<protein>
    <submittedName>
        <fullName evidence="4">Sulfatase-like hydrolase/transferase</fullName>
    </submittedName>
</protein>
<feature type="transmembrane region" description="Helical" evidence="1">
    <location>
        <begin position="165"/>
        <end position="186"/>
    </location>
</feature>
<feature type="domain" description="Sulfatase N-terminal" evidence="2">
    <location>
        <begin position="311"/>
        <end position="555"/>
    </location>
</feature>
<gene>
    <name evidence="4" type="ORF">GRI55_03000</name>
    <name evidence="3" type="ORF">QOZ97_001908</name>
</gene>
<keyword evidence="1" id="KW-0472">Membrane</keyword>
<evidence type="ECO:0000313" key="5">
    <source>
        <dbReference type="Proteomes" id="UP000439914"/>
    </source>
</evidence>
<dbReference type="InterPro" id="IPR000917">
    <property type="entry name" value="Sulfatase_N"/>
</dbReference>
<organism evidence="4 5">
    <name type="scientific">Qipengyuania citrea</name>
    <dbReference type="NCBI Taxonomy" id="225971"/>
    <lineage>
        <taxon>Bacteria</taxon>
        <taxon>Pseudomonadati</taxon>
        <taxon>Pseudomonadota</taxon>
        <taxon>Alphaproteobacteria</taxon>
        <taxon>Sphingomonadales</taxon>
        <taxon>Erythrobacteraceae</taxon>
        <taxon>Qipengyuania</taxon>
    </lineage>
</organism>
<keyword evidence="1" id="KW-1133">Transmembrane helix</keyword>
<keyword evidence="4" id="KW-0808">Transferase</keyword>
<sequence>MSRFVQAVWSGRRRTGVRDAGETMLARILGTALKPALGVPLVAAIVAAAELIVADRKYGVFTGGFGQSSAVDTGGELALFLIGFTLAHTAVALLAWKLAARLARSSGAQSAVLHFAFLYGGTSLLVLSLRYQLHSYFSDAVSFALLKQLGGGSAADALLFAKNEIMLGVGALLLFLAAWWLAAHLLRKWLGRQPALASPWPRWKTVALVWLAFAGAVIVLPRLGGDAPRGLERIVAWQGLADGMALASDFDGDGYGLAGRTIDPAPFDAGRHPLALDIPGNGIDEDGYGGDLALVPVAEPLPATPIGGAKPHLVIVVFESTRADVLGKRIDGKPVAPNLARVAAQGGALAPAYSHVGFTTASLKSLFAGSLVVPPGSPSLFRELDASGYEIGVFSGQPEDFGGISAAVGMREVADRFVDAEVLKDQRAFSFAAQGSLLVDENIVLDRFDAALGDAAAWETPQFVYLNFQTPHFPYHHDAVPHRFANPPLERGQIAEDNREALERTYWNAVAHTDAALGRLIAKLETMGVWQDTVLIVTGDHGEALFEDGFLGHGHVINDRQNATFLASNRPLGAASAPLALSDYRAIILRLLGADVPAAAPPAPFLHIGPLDEPTAIGLAHEELGVISLRLDSGEACVTRARQCADYASLAGAERAAFDALVARWGSERWAARLREELGSAAASSQRLR</sequence>
<evidence type="ECO:0000259" key="2">
    <source>
        <dbReference type="Pfam" id="PF00884"/>
    </source>
</evidence>
<name>A0A6I4UAZ2_9SPHN</name>
<dbReference type="AlphaFoldDB" id="A0A6I4UAZ2"/>
<reference evidence="3 6" key="2">
    <citation type="submission" date="2023-07" db="EMBL/GenBank/DDBJ databases">
        <title>Genomic Encyclopedia of Type Strains, Phase IV (KMG-IV): sequencing the most valuable type-strain genomes for metagenomic binning, comparative biology and taxonomic classification.</title>
        <authorList>
            <person name="Goeker M."/>
        </authorList>
    </citation>
    <scope>NUCLEOTIDE SEQUENCE [LARGE SCALE GENOMIC DNA]</scope>
    <source>
        <strain evidence="3 6">DSM 14432</strain>
    </source>
</reference>
<keyword evidence="6" id="KW-1185">Reference proteome</keyword>
<dbReference type="PANTHER" id="PTHR43751">
    <property type="entry name" value="SULFATASE"/>
    <property type="match status" value="1"/>
</dbReference>
<dbReference type="Proteomes" id="UP001238601">
    <property type="component" value="Unassembled WGS sequence"/>
</dbReference>
<dbReference type="GO" id="GO:0016740">
    <property type="term" value="F:transferase activity"/>
    <property type="evidence" value="ECO:0007669"/>
    <property type="project" value="UniProtKB-KW"/>
</dbReference>
<dbReference type="InterPro" id="IPR052701">
    <property type="entry name" value="GAG_Ulvan_Degrading_Sulfatases"/>
</dbReference>
<feature type="transmembrane region" description="Helical" evidence="1">
    <location>
        <begin position="206"/>
        <end position="224"/>
    </location>
</feature>
<dbReference type="InterPro" id="IPR017850">
    <property type="entry name" value="Alkaline_phosphatase_core_sf"/>
</dbReference>
<evidence type="ECO:0000256" key="1">
    <source>
        <dbReference type="SAM" id="Phobius"/>
    </source>
</evidence>
<dbReference type="Proteomes" id="UP000439914">
    <property type="component" value="Unassembled WGS sequence"/>
</dbReference>
<accession>A0A6I4UAZ2</accession>
<proteinExistence type="predicted"/>
<evidence type="ECO:0000313" key="6">
    <source>
        <dbReference type="Proteomes" id="UP001238601"/>
    </source>
</evidence>
<dbReference type="GO" id="GO:0016787">
    <property type="term" value="F:hydrolase activity"/>
    <property type="evidence" value="ECO:0007669"/>
    <property type="project" value="UniProtKB-KW"/>
</dbReference>
<dbReference type="EMBL" id="JAUSWK010000002">
    <property type="protein sequence ID" value="MDQ0566375.1"/>
    <property type="molecule type" value="Genomic_DNA"/>
</dbReference>
<feature type="transmembrane region" description="Helical" evidence="1">
    <location>
        <begin position="111"/>
        <end position="133"/>
    </location>
</feature>
<keyword evidence="1" id="KW-0812">Transmembrane</keyword>
<comment type="caution">
    <text evidence="4">The sequence shown here is derived from an EMBL/GenBank/DDBJ whole genome shotgun (WGS) entry which is preliminary data.</text>
</comment>
<dbReference type="PANTHER" id="PTHR43751:SF3">
    <property type="entry name" value="SULFATASE N-TERMINAL DOMAIN-CONTAINING PROTEIN"/>
    <property type="match status" value="1"/>
</dbReference>